<reference evidence="1 2" key="1">
    <citation type="submission" date="2015-12" db="EMBL/GenBank/DDBJ databases">
        <title>Draft genome sequence of the thermoanaerobe Thermotalea metallivorans, an isolate from the runoff channel of the Great Artesian Basin, Australia.</title>
        <authorList>
            <person name="Patel B.K."/>
        </authorList>
    </citation>
    <scope>NUCLEOTIDE SEQUENCE [LARGE SCALE GENOMIC DNA]</scope>
    <source>
        <strain evidence="1 2">B2-1</strain>
    </source>
</reference>
<dbReference type="OrthoDB" id="1948864at2"/>
<dbReference type="Proteomes" id="UP000070456">
    <property type="component" value="Unassembled WGS sequence"/>
</dbReference>
<dbReference type="SUPFAM" id="SSF50998">
    <property type="entry name" value="Quinoprotein alcohol dehydrogenase-like"/>
    <property type="match status" value="1"/>
</dbReference>
<proteinExistence type="predicted"/>
<dbReference type="InterPro" id="IPR043765">
    <property type="entry name" value="DUF5711"/>
</dbReference>
<comment type="caution">
    <text evidence="1">The sequence shown here is derived from an EMBL/GenBank/DDBJ whole genome shotgun (WGS) entry which is preliminary data.</text>
</comment>
<dbReference type="InterPro" id="IPR011047">
    <property type="entry name" value="Quinoprotein_ADH-like_sf"/>
</dbReference>
<dbReference type="PATRIC" id="fig|520762.4.peg.3097"/>
<protein>
    <recommendedName>
        <fullName evidence="3">Outer membrane protein assembly factor BamB</fullName>
    </recommendedName>
</protein>
<organism evidence="1 2">
    <name type="scientific">Thermotalea metallivorans</name>
    <dbReference type="NCBI Taxonomy" id="520762"/>
    <lineage>
        <taxon>Bacteria</taxon>
        <taxon>Bacillati</taxon>
        <taxon>Bacillota</taxon>
        <taxon>Clostridia</taxon>
        <taxon>Peptostreptococcales</taxon>
        <taxon>Thermotaleaceae</taxon>
        <taxon>Thermotalea</taxon>
    </lineage>
</organism>
<evidence type="ECO:0000313" key="2">
    <source>
        <dbReference type="Proteomes" id="UP000070456"/>
    </source>
</evidence>
<dbReference type="AlphaFoldDB" id="A0A140L007"/>
<dbReference type="STRING" id="520762.AN619_28020"/>
<sequence>MVRKRKPWGRWIIATLTITIFIFGSTKGIAWIKTLTGRGELELKKIGTIPYQKNEDTIIQPFENHIALYNQGKLAVYNSQGQMIWEKEQRIENPILHSSGKLLFLGDKDKGEIYSFDTLGNVVFYVKPGKAFRDMACNQGYMVLWGEEKELGGTIFIYDPKGQQKGIIHLNKGHIVDGAVSKDGEMVALSVLDVENDQLKTNVILYGAKGKLLGGNLYENEIITKLFFHGDNRLFHVGDRHLMAFEKEKGLLWSREIDGSVHKMAWNPQGFAVLSLVNNKKMMIDTKNRNYLLAVDMDGKELGRTAIKGDILGIDTRGKNIVTFTRRTLYVFSKEGKGLGEKKVYNDLQNVCMLTNDTMVLVLSNRLEMMRIKK</sequence>
<evidence type="ECO:0000313" key="1">
    <source>
        <dbReference type="EMBL" id="KXG73882.1"/>
    </source>
</evidence>
<keyword evidence="2" id="KW-1185">Reference proteome</keyword>
<accession>A0A140L007</accession>
<gene>
    <name evidence="1" type="ORF">AN619_28020</name>
</gene>
<dbReference type="EMBL" id="LOEE01000072">
    <property type="protein sequence ID" value="KXG73882.1"/>
    <property type="molecule type" value="Genomic_DNA"/>
</dbReference>
<dbReference type="RefSeq" id="WP_068557890.1">
    <property type="nucleotide sequence ID" value="NZ_LOEE01000072.1"/>
</dbReference>
<dbReference type="Pfam" id="PF18975">
    <property type="entry name" value="DUF5711"/>
    <property type="match status" value="1"/>
</dbReference>
<name>A0A140L007_9FIRM</name>
<evidence type="ECO:0008006" key="3">
    <source>
        <dbReference type="Google" id="ProtNLM"/>
    </source>
</evidence>